<keyword evidence="2" id="KW-1185">Reference proteome</keyword>
<dbReference type="Proteomes" id="UP000186955">
    <property type="component" value="Unassembled WGS sequence"/>
</dbReference>
<name>A0A1Q5UAP2_9EURO</name>
<evidence type="ECO:0000313" key="2">
    <source>
        <dbReference type="Proteomes" id="UP000186955"/>
    </source>
</evidence>
<sequence length="239" mass="26479">MAFFGFSRSKIATFSKVTASVALAGAGGWHLWTRQCYFEPFGPENDPIFQSDHYKRLNPGNHPSLKDSCVRKVPLAQIPPELVDDTLKGGSKLVERFCAGIWGGYGYAIQRNVLAGLGRGNSRNDSILWDKNELLNSTYEEGTNVTDHFVVVGKNANSIVLWGANAPSDNPGVPRDMENIAEVTTEIDIDQGVAEFRLKNIFYNGVQRTSKDLFPQPVVWLHFQYCKLLVEGGVSHCKA</sequence>
<reference evidence="1 2" key="1">
    <citation type="submission" date="2016-10" db="EMBL/GenBank/DDBJ databases">
        <title>Genome sequence of the ascomycete fungus Penicillium subrubescens.</title>
        <authorList>
            <person name="De Vries R.P."/>
            <person name="Peng M."/>
            <person name="Dilokpimol A."/>
            <person name="Hilden K."/>
            <person name="Makela M.R."/>
            <person name="Grigoriev I."/>
            <person name="Riley R."/>
            <person name="Granchi Z."/>
        </authorList>
    </citation>
    <scope>NUCLEOTIDE SEQUENCE [LARGE SCALE GENOMIC DNA]</scope>
    <source>
        <strain evidence="1 2">CBS 132785</strain>
    </source>
</reference>
<comment type="caution">
    <text evidence="1">The sequence shown here is derived from an EMBL/GenBank/DDBJ whole genome shotgun (WGS) entry which is preliminary data.</text>
</comment>
<dbReference type="STRING" id="1316194.A0A1Q5UAP2"/>
<protein>
    <submittedName>
        <fullName evidence="1">Uncharacterized protein</fullName>
    </submittedName>
</protein>
<accession>A0A1Q5UAP2</accession>
<evidence type="ECO:0000313" key="1">
    <source>
        <dbReference type="EMBL" id="OKP09539.1"/>
    </source>
</evidence>
<dbReference type="OrthoDB" id="4436466at2759"/>
<organism evidence="1 2">
    <name type="scientific">Penicillium subrubescens</name>
    <dbReference type="NCBI Taxonomy" id="1316194"/>
    <lineage>
        <taxon>Eukaryota</taxon>
        <taxon>Fungi</taxon>
        <taxon>Dikarya</taxon>
        <taxon>Ascomycota</taxon>
        <taxon>Pezizomycotina</taxon>
        <taxon>Eurotiomycetes</taxon>
        <taxon>Eurotiomycetidae</taxon>
        <taxon>Eurotiales</taxon>
        <taxon>Aspergillaceae</taxon>
        <taxon>Penicillium</taxon>
    </lineage>
</organism>
<proteinExistence type="predicted"/>
<gene>
    <name evidence="1" type="ORF">PENSUB_5103</name>
</gene>
<dbReference type="AlphaFoldDB" id="A0A1Q5UAP2"/>
<dbReference type="EMBL" id="MNBE01000503">
    <property type="protein sequence ID" value="OKP09539.1"/>
    <property type="molecule type" value="Genomic_DNA"/>
</dbReference>